<keyword evidence="1" id="KW-1133">Transmembrane helix</keyword>
<feature type="transmembrane region" description="Helical" evidence="1">
    <location>
        <begin position="12"/>
        <end position="31"/>
    </location>
</feature>
<dbReference type="RefSeq" id="WP_016401381.1">
    <property type="nucleotide sequence ID" value="NZ_BARX01000009.1"/>
</dbReference>
<dbReference type="InterPro" id="IPR012902">
    <property type="entry name" value="N_methyl_site"/>
</dbReference>
<dbReference type="NCBIfam" id="TIGR02532">
    <property type="entry name" value="IV_pilin_GFxxxE"/>
    <property type="match status" value="1"/>
</dbReference>
<accession>R9PK29</accession>
<comment type="caution">
    <text evidence="2">The sequence shown here is derived from an EMBL/GenBank/DDBJ whole genome shotgun (WGS) entry which is preliminary data.</text>
</comment>
<dbReference type="Proteomes" id="UP000014461">
    <property type="component" value="Unassembled WGS sequence"/>
</dbReference>
<dbReference type="OrthoDB" id="6265993at2"/>
<keyword evidence="1" id="KW-0472">Membrane</keyword>
<evidence type="ECO:0000313" key="2">
    <source>
        <dbReference type="EMBL" id="GAD01613.1"/>
    </source>
</evidence>
<dbReference type="STRING" id="1331007.AALB_1693"/>
<dbReference type="EMBL" id="BARX01000009">
    <property type="protein sequence ID" value="GAD01613.1"/>
    <property type="molecule type" value="Genomic_DNA"/>
</dbReference>
<proteinExistence type="predicted"/>
<name>R9PK29_AGAAL</name>
<dbReference type="SUPFAM" id="SSF54523">
    <property type="entry name" value="Pili subunits"/>
    <property type="match status" value="1"/>
</dbReference>
<protein>
    <submittedName>
        <fullName evidence="2">MSHA pilin protein MshA</fullName>
    </submittedName>
</protein>
<organism evidence="2 3">
    <name type="scientific">Agarivorans albus MKT 106</name>
    <dbReference type="NCBI Taxonomy" id="1331007"/>
    <lineage>
        <taxon>Bacteria</taxon>
        <taxon>Pseudomonadati</taxon>
        <taxon>Pseudomonadota</taxon>
        <taxon>Gammaproteobacteria</taxon>
        <taxon>Alteromonadales</taxon>
        <taxon>Alteromonadaceae</taxon>
        <taxon>Agarivorans</taxon>
    </lineage>
</organism>
<dbReference type="InterPro" id="IPR045584">
    <property type="entry name" value="Pilin-like"/>
</dbReference>
<keyword evidence="1" id="KW-0812">Transmembrane</keyword>
<gene>
    <name evidence="2" type="ORF">AALB_1693</name>
</gene>
<dbReference type="Pfam" id="PF07963">
    <property type="entry name" value="N_methyl"/>
    <property type="match status" value="1"/>
</dbReference>
<dbReference type="AlphaFoldDB" id="R9PK29"/>
<dbReference type="Gene3D" id="3.30.700.10">
    <property type="entry name" value="Glycoprotein, Type 4 Pilin"/>
    <property type="match status" value="1"/>
</dbReference>
<keyword evidence="3" id="KW-1185">Reference proteome</keyword>
<reference evidence="2" key="1">
    <citation type="journal article" date="2013" name="Genome Announc.">
        <title>Draft Genome Sequence of Agarivorans albus Strain MKT 106T, an Agarolytic Marine Bacterium.</title>
        <authorList>
            <person name="Yasuike M."/>
            <person name="Nakamura Y."/>
            <person name="Kai W."/>
            <person name="Fujiwara A."/>
            <person name="Fukui Y."/>
            <person name="Satomi M."/>
            <person name="Sano M."/>
        </authorList>
    </citation>
    <scope>NUCLEOTIDE SEQUENCE [LARGE SCALE GENOMIC DNA]</scope>
</reference>
<evidence type="ECO:0000256" key="1">
    <source>
        <dbReference type="SAM" id="Phobius"/>
    </source>
</evidence>
<sequence length="177" mass="19287">MLAISKQNGFTLIELVMVIVILAILGVVALPKFLNLRFDSKAATLETIGGAMREGLHLVYSEAALQNKTNGNSEIDYLGTQLPVYQGYPAVDGSDSFQQLNTQVQAWLDIDSVALPSIIANNDAAPFFVDKSTALNRIYIFFSDDLADKSVFFDCHVLYTNQENGNGPSVTVKTSDC</sequence>
<evidence type="ECO:0000313" key="3">
    <source>
        <dbReference type="Proteomes" id="UP000014461"/>
    </source>
</evidence>